<dbReference type="GO" id="GO:0003677">
    <property type="term" value="F:DNA binding"/>
    <property type="evidence" value="ECO:0007669"/>
    <property type="project" value="InterPro"/>
</dbReference>
<feature type="domain" description="Transposase IS200-like" evidence="1">
    <location>
        <begin position="9"/>
        <end position="122"/>
    </location>
</feature>
<dbReference type="PANTHER" id="PTHR34322:SF2">
    <property type="entry name" value="TRANSPOSASE IS200-LIKE DOMAIN-CONTAINING PROTEIN"/>
    <property type="match status" value="1"/>
</dbReference>
<evidence type="ECO:0000313" key="2">
    <source>
        <dbReference type="EMBL" id="GLG05642.1"/>
    </source>
</evidence>
<sequence length="250" mass="30568">MPRNGRKKSSSDFYHVIIRGINRERIFETNRHKEKLTKYLKEKEVETVEIYAYCIMSNHLHLLLHGPLKEISEYMKAVQTAYAMYYNRKMERNGHVFQNRFKSFPIESEEYLWQCFYYIHLNPVKAKITGKMNRYQYSSAQEYLYEKEGLIHENARQFIKSGQMVYSSERVIPQLEEVFIEDLPEDTREQKEKIFRKWIEIYLEEHPDLQLWDLQKLPENRKNFAETMLDPRIMSRKELFRRLDKFRQQG</sequence>
<dbReference type="Proteomes" id="UP001145145">
    <property type="component" value="Unassembled WGS sequence"/>
</dbReference>
<dbReference type="Gene3D" id="3.30.70.1290">
    <property type="entry name" value="Transposase IS200-like"/>
    <property type="match status" value="1"/>
</dbReference>
<dbReference type="AlphaFoldDB" id="A0A9W6CDT7"/>
<dbReference type="GO" id="GO:0004803">
    <property type="term" value="F:transposase activity"/>
    <property type="evidence" value="ECO:0007669"/>
    <property type="project" value="InterPro"/>
</dbReference>
<comment type="caution">
    <text evidence="3">The sequence shown here is derived from an EMBL/GenBank/DDBJ whole genome shotgun (WGS) entry which is preliminary data.</text>
</comment>
<dbReference type="RefSeq" id="WP_281844596.1">
    <property type="nucleotide sequence ID" value="NZ_BSBO01000033.1"/>
</dbReference>
<reference evidence="2" key="1">
    <citation type="submission" date="2022-11" db="EMBL/GenBank/DDBJ databases">
        <title>Draft genome sequence of Sellimonas catena strain 12EGH17.</title>
        <authorList>
            <person name="Hisatomi A."/>
            <person name="Ohkuma M."/>
            <person name="Sakamoto M."/>
        </authorList>
    </citation>
    <scope>NUCLEOTIDE SEQUENCE</scope>
    <source>
        <strain evidence="2">12EGH17</strain>
    </source>
</reference>
<dbReference type="SUPFAM" id="SSF143422">
    <property type="entry name" value="Transposase IS200-like"/>
    <property type="match status" value="1"/>
</dbReference>
<dbReference type="EMBL" id="BSCH01000004">
    <property type="protein sequence ID" value="GLG89472.1"/>
    <property type="molecule type" value="Genomic_DNA"/>
</dbReference>
<protein>
    <recommendedName>
        <fullName evidence="1">Transposase IS200-like domain-containing protein</fullName>
    </recommendedName>
</protein>
<dbReference type="EMBL" id="BSBO01000033">
    <property type="protein sequence ID" value="GLG05642.1"/>
    <property type="molecule type" value="Genomic_DNA"/>
</dbReference>
<dbReference type="SMART" id="SM01321">
    <property type="entry name" value="Y1_Tnp"/>
    <property type="match status" value="1"/>
</dbReference>
<name>A0A9W6CDT7_9FIRM</name>
<reference evidence="3 5" key="5">
    <citation type="journal article" date="2023" name="Int. J. Syst. Evol. Microbiol.">
        <title>Sellimonas catena sp. nov., isolated from human faeces.</title>
        <authorList>
            <person name="Hisatomi A."/>
            <person name="Ohkuma M."/>
            <person name="Sakamoto M."/>
        </authorList>
    </citation>
    <scope>NUCLEOTIDE SEQUENCE</scope>
    <source>
        <strain evidence="2 5">12EGH17</strain>
        <strain evidence="3">18CBH55</strain>
    </source>
</reference>
<evidence type="ECO:0000313" key="5">
    <source>
        <dbReference type="Proteomes" id="UP001145145"/>
    </source>
</evidence>
<gene>
    <name evidence="2" type="ORF">Selli1_28160</name>
    <name evidence="3" type="ORF">Selli2_08990</name>
</gene>
<dbReference type="Proteomes" id="UP001145094">
    <property type="component" value="Unassembled WGS sequence"/>
</dbReference>
<reference evidence="2" key="2">
    <citation type="submission" date="2022-11" db="EMBL/GenBank/DDBJ databases">
        <title>Draft genome sequence of Sellimonas catena strain 12EGH17.</title>
        <authorList>
            <person name="Atsushi H."/>
            <person name="Moriya O."/>
            <person name="Mitsuo S."/>
        </authorList>
    </citation>
    <scope>NUCLEOTIDE SEQUENCE</scope>
    <source>
        <strain evidence="2">12EGH17</strain>
    </source>
</reference>
<dbReference type="Pfam" id="PF01797">
    <property type="entry name" value="Y1_Tnp"/>
    <property type="match status" value="1"/>
</dbReference>
<reference evidence="3" key="4">
    <citation type="submission" date="2022-11" db="EMBL/GenBank/DDBJ databases">
        <title>Draft genome sequence of Sellimonas catena strain 18CBH55.</title>
        <authorList>
            <person name="Hisatomi A."/>
            <person name="Ohkuma M."/>
            <person name="Sakamoto M."/>
        </authorList>
    </citation>
    <scope>NUCLEOTIDE SEQUENCE</scope>
    <source>
        <strain evidence="3">18CBH55</strain>
    </source>
</reference>
<dbReference type="InterPro" id="IPR036515">
    <property type="entry name" value="Transposase_17_sf"/>
</dbReference>
<evidence type="ECO:0000313" key="3">
    <source>
        <dbReference type="EMBL" id="GLG89472.1"/>
    </source>
</evidence>
<dbReference type="GO" id="GO:0006313">
    <property type="term" value="P:DNA transposition"/>
    <property type="evidence" value="ECO:0007669"/>
    <property type="project" value="InterPro"/>
</dbReference>
<evidence type="ECO:0000313" key="4">
    <source>
        <dbReference type="Proteomes" id="UP001145094"/>
    </source>
</evidence>
<proteinExistence type="predicted"/>
<dbReference type="InterPro" id="IPR002686">
    <property type="entry name" value="Transposase_17"/>
</dbReference>
<reference evidence="3" key="3">
    <citation type="submission" date="2022-11" db="EMBL/GenBank/DDBJ databases">
        <title>Draft genome sequence of Sellimonas catena strain 18CBH55.</title>
        <authorList>
            <person name="Atsushi H."/>
            <person name="Moriya O."/>
            <person name="Mitsuo S."/>
        </authorList>
    </citation>
    <scope>NUCLEOTIDE SEQUENCE</scope>
    <source>
        <strain evidence="3">18CBH55</strain>
    </source>
</reference>
<accession>A0A9W6CDT7</accession>
<keyword evidence="5" id="KW-1185">Reference proteome</keyword>
<dbReference type="PANTHER" id="PTHR34322">
    <property type="entry name" value="TRANSPOSASE, Y1_TNP DOMAIN-CONTAINING"/>
    <property type="match status" value="1"/>
</dbReference>
<organism evidence="3 4">
    <name type="scientific">Sellimonas catena</name>
    <dbReference type="NCBI Taxonomy" id="2994035"/>
    <lineage>
        <taxon>Bacteria</taxon>
        <taxon>Bacillati</taxon>
        <taxon>Bacillota</taxon>
        <taxon>Clostridia</taxon>
        <taxon>Lachnospirales</taxon>
        <taxon>Lachnospiraceae</taxon>
        <taxon>Sellimonas</taxon>
    </lineage>
</organism>
<evidence type="ECO:0000259" key="1">
    <source>
        <dbReference type="SMART" id="SM01321"/>
    </source>
</evidence>